<feature type="domain" description="RimM N-terminal" evidence="6">
    <location>
        <begin position="12"/>
        <end position="90"/>
    </location>
</feature>
<dbReference type="OrthoDB" id="9788191at2"/>
<dbReference type="Gene3D" id="2.30.30.240">
    <property type="entry name" value="PRC-barrel domain"/>
    <property type="match status" value="1"/>
</dbReference>
<keyword evidence="2 5" id="KW-0690">Ribosome biogenesis</keyword>
<proteinExistence type="inferred from homology"/>
<comment type="caution">
    <text evidence="8">The sequence shown here is derived from an EMBL/GenBank/DDBJ whole genome shotgun (WGS) entry which is preliminary data.</text>
</comment>
<keyword evidence="9" id="KW-1185">Reference proteome</keyword>
<dbReference type="PANTHER" id="PTHR33692">
    <property type="entry name" value="RIBOSOME MATURATION FACTOR RIMM"/>
    <property type="match status" value="1"/>
</dbReference>
<dbReference type="AlphaFoldDB" id="A0A4R6VGR7"/>
<evidence type="ECO:0000256" key="1">
    <source>
        <dbReference type="ARBA" id="ARBA00022490"/>
    </source>
</evidence>
<dbReference type="SUPFAM" id="SSF50447">
    <property type="entry name" value="Translation proteins"/>
    <property type="match status" value="1"/>
</dbReference>
<evidence type="ECO:0000259" key="6">
    <source>
        <dbReference type="Pfam" id="PF01782"/>
    </source>
</evidence>
<dbReference type="RefSeq" id="WP_133573457.1">
    <property type="nucleotide sequence ID" value="NZ_SNYR01000003.1"/>
</dbReference>
<dbReference type="InterPro" id="IPR002676">
    <property type="entry name" value="RimM_N"/>
</dbReference>
<keyword evidence="3 5" id="KW-0698">rRNA processing</keyword>
<dbReference type="SUPFAM" id="SSF50346">
    <property type="entry name" value="PRC-barrel domain"/>
    <property type="match status" value="1"/>
</dbReference>
<dbReference type="GO" id="GO:0005840">
    <property type="term" value="C:ribosome"/>
    <property type="evidence" value="ECO:0007669"/>
    <property type="project" value="InterPro"/>
</dbReference>
<evidence type="ECO:0000313" key="9">
    <source>
        <dbReference type="Proteomes" id="UP000295391"/>
    </source>
</evidence>
<organism evidence="8 9">
    <name type="scientific">Maritalea mobilis</name>
    <dbReference type="NCBI Taxonomy" id="483324"/>
    <lineage>
        <taxon>Bacteria</taxon>
        <taxon>Pseudomonadati</taxon>
        <taxon>Pseudomonadota</taxon>
        <taxon>Alphaproteobacteria</taxon>
        <taxon>Hyphomicrobiales</taxon>
        <taxon>Devosiaceae</taxon>
        <taxon>Maritalea</taxon>
    </lineage>
</organism>
<keyword evidence="1 5" id="KW-0963">Cytoplasm</keyword>
<dbReference type="PANTHER" id="PTHR33692:SF1">
    <property type="entry name" value="RIBOSOME MATURATION FACTOR RIMM"/>
    <property type="match status" value="1"/>
</dbReference>
<evidence type="ECO:0000256" key="3">
    <source>
        <dbReference type="ARBA" id="ARBA00022552"/>
    </source>
</evidence>
<dbReference type="InterPro" id="IPR011961">
    <property type="entry name" value="RimM"/>
</dbReference>
<evidence type="ECO:0000256" key="2">
    <source>
        <dbReference type="ARBA" id="ARBA00022517"/>
    </source>
</evidence>
<dbReference type="GO" id="GO:0042274">
    <property type="term" value="P:ribosomal small subunit biogenesis"/>
    <property type="evidence" value="ECO:0007669"/>
    <property type="project" value="UniProtKB-UniRule"/>
</dbReference>
<keyword evidence="4 5" id="KW-0143">Chaperone</keyword>
<dbReference type="Pfam" id="PF01782">
    <property type="entry name" value="RimM"/>
    <property type="match status" value="1"/>
</dbReference>
<comment type="function">
    <text evidence="5">An accessory protein needed during the final step in the assembly of 30S ribosomal subunit, possibly for assembly of the head region. Essential for efficient processing of 16S rRNA. May be needed both before and after RbfA during the maturation of 16S rRNA. It has affinity for free ribosomal 30S subunits but not for 70S ribosomes.</text>
</comment>
<protein>
    <recommendedName>
        <fullName evidence="5">Ribosome maturation factor RimM</fullName>
    </recommendedName>
</protein>
<feature type="domain" description="Ribosome maturation factor RimM PRC barrel" evidence="7">
    <location>
        <begin position="104"/>
        <end position="170"/>
    </location>
</feature>
<dbReference type="EMBL" id="SNYR01000003">
    <property type="protein sequence ID" value="TDQ61763.1"/>
    <property type="molecule type" value="Genomic_DNA"/>
</dbReference>
<evidence type="ECO:0000256" key="5">
    <source>
        <dbReference type="HAMAP-Rule" id="MF_00014"/>
    </source>
</evidence>
<comment type="domain">
    <text evidence="5">The PRC barrel domain binds ribosomal protein uS19.</text>
</comment>
<dbReference type="InterPro" id="IPR011033">
    <property type="entry name" value="PRC_barrel-like_sf"/>
</dbReference>
<name>A0A4R6VGR7_9HYPH</name>
<dbReference type="Proteomes" id="UP000295391">
    <property type="component" value="Unassembled WGS sequence"/>
</dbReference>
<gene>
    <name evidence="5" type="primary">rimM</name>
    <name evidence="8" type="ORF">ATL17_2865</name>
</gene>
<evidence type="ECO:0000259" key="7">
    <source>
        <dbReference type="Pfam" id="PF24986"/>
    </source>
</evidence>
<dbReference type="InterPro" id="IPR009000">
    <property type="entry name" value="Transl_B-barrel_sf"/>
</dbReference>
<comment type="subunit">
    <text evidence="5">Binds ribosomal protein uS19.</text>
</comment>
<evidence type="ECO:0000313" key="8">
    <source>
        <dbReference type="EMBL" id="TDQ61763.1"/>
    </source>
</evidence>
<dbReference type="NCBIfam" id="TIGR02273">
    <property type="entry name" value="16S_RimM"/>
    <property type="match status" value="1"/>
</dbReference>
<dbReference type="InterPro" id="IPR036976">
    <property type="entry name" value="RimM_N_sf"/>
</dbReference>
<reference evidence="8 9" key="1">
    <citation type="submission" date="2019-03" db="EMBL/GenBank/DDBJ databases">
        <title>Genomic Encyclopedia of Type Strains, Phase III (KMG-III): the genomes of soil and plant-associated and newly described type strains.</title>
        <authorList>
            <person name="Whitman W."/>
        </authorList>
    </citation>
    <scope>NUCLEOTIDE SEQUENCE [LARGE SCALE GENOMIC DNA]</scope>
    <source>
        <strain evidence="8 9">CGMCC 1.7002</strain>
    </source>
</reference>
<comment type="subcellular location">
    <subcellularLocation>
        <location evidence="5">Cytoplasm</location>
    </subcellularLocation>
</comment>
<evidence type="ECO:0000256" key="4">
    <source>
        <dbReference type="ARBA" id="ARBA00023186"/>
    </source>
</evidence>
<dbReference type="GO" id="GO:0006364">
    <property type="term" value="P:rRNA processing"/>
    <property type="evidence" value="ECO:0007669"/>
    <property type="project" value="UniProtKB-UniRule"/>
</dbReference>
<dbReference type="GO" id="GO:0005737">
    <property type="term" value="C:cytoplasm"/>
    <property type="evidence" value="ECO:0007669"/>
    <property type="project" value="UniProtKB-SubCell"/>
</dbReference>
<accession>A0A4R6VGR7</accession>
<dbReference type="Gene3D" id="2.40.30.60">
    <property type="entry name" value="RimM"/>
    <property type="match status" value="1"/>
</dbReference>
<dbReference type="HAMAP" id="MF_00014">
    <property type="entry name" value="Ribosome_mat_RimM"/>
    <property type="match status" value="1"/>
</dbReference>
<comment type="similarity">
    <text evidence="5">Belongs to the RimM family.</text>
</comment>
<sequence length="180" mass="19835">MGRTQKDNLVLMGQIGAAHGIKGEVRIKSFTENPTDLAAYSPLLTNKAEQTITIKKARVQKNMLVAILEESKTRNDAEALNGTKLYVPRERLPQTEDDDEFYYTDLIGLKARTPEGEELGSVAAVQNYGAGDVLEIRPAKGPTDLYPFTKQSVPTINLAEGYLIIVPPVEVIVDDEEAFE</sequence>
<dbReference type="GO" id="GO:0043022">
    <property type="term" value="F:ribosome binding"/>
    <property type="evidence" value="ECO:0007669"/>
    <property type="project" value="InterPro"/>
</dbReference>
<dbReference type="Pfam" id="PF24986">
    <property type="entry name" value="PRC_RimM"/>
    <property type="match status" value="1"/>
</dbReference>
<dbReference type="InterPro" id="IPR056792">
    <property type="entry name" value="PRC_RimM"/>
</dbReference>